<dbReference type="SUPFAM" id="SSF56112">
    <property type="entry name" value="Protein kinase-like (PK-like)"/>
    <property type="match status" value="1"/>
</dbReference>
<dbReference type="InterPro" id="IPR011009">
    <property type="entry name" value="Kinase-like_dom_sf"/>
</dbReference>
<feature type="domain" description="Aminoglycoside phosphotransferase" evidence="1">
    <location>
        <begin position="58"/>
        <end position="273"/>
    </location>
</feature>
<keyword evidence="3" id="KW-1185">Reference proteome</keyword>
<dbReference type="Gene3D" id="3.90.1200.10">
    <property type="match status" value="1"/>
</dbReference>
<reference evidence="2 3" key="1">
    <citation type="submission" date="2017-12" db="EMBL/GenBank/DDBJ databases">
        <title>Streptomyces populusis sp. nov., a novel endophytic actinobacterium isolated from stems of Populus adenopoda Maxim.</title>
        <authorList>
            <person name="Wang Z."/>
        </authorList>
    </citation>
    <scope>NUCLEOTIDE SEQUENCE [LARGE SCALE GENOMIC DNA]</scope>
    <source>
        <strain evidence="2 3">A249</strain>
    </source>
</reference>
<protein>
    <recommendedName>
        <fullName evidence="1">Aminoglycoside phosphotransferase domain-containing protein</fullName>
    </recommendedName>
</protein>
<dbReference type="Pfam" id="PF01636">
    <property type="entry name" value="APH"/>
    <property type="match status" value="1"/>
</dbReference>
<evidence type="ECO:0000313" key="2">
    <source>
        <dbReference type="EMBL" id="PKT70234.1"/>
    </source>
</evidence>
<dbReference type="EMBL" id="PJOS01000055">
    <property type="protein sequence ID" value="PKT70234.1"/>
    <property type="molecule type" value="Genomic_DNA"/>
</dbReference>
<dbReference type="AlphaFoldDB" id="A0A2I0SK08"/>
<proteinExistence type="predicted"/>
<gene>
    <name evidence="2" type="ORF">CW362_25485</name>
</gene>
<name>A0A2I0SK08_9ACTN</name>
<dbReference type="Proteomes" id="UP000236178">
    <property type="component" value="Unassembled WGS sequence"/>
</dbReference>
<organism evidence="2 3">
    <name type="scientific">Streptomyces populi</name>
    <dbReference type="NCBI Taxonomy" id="2058924"/>
    <lineage>
        <taxon>Bacteria</taxon>
        <taxon>Bacillati</taxon>
        <taxon>Actinomycetota</taxon>
        <taxon>Actinomycetes</taxon>
        <taxon>Kitasatosporales</taxon>
        <taxon>Streptomycetaceae</taxon>
        <taxon>Streptomyces</taxon>
    </lineage>
</organism>
<dbReference type="InterPro" id="IPR002575">
    <property type="entry name" value="Aminoglycoside_PTrfase"/>
</dbReference>
<dbReference type="OrthoDB" id="4706173at2"/>
<evidence type="ECO:0000259" key="1">
    <source>
        <dbReference type="Pfam" id="PF01636"/>
    </source>
</evidence>
<sequence length="351" mass="37600">MKTPAKMSSLSGLLPLYFPRALAGLDDRLRAHWLVRGAGPRDITVVRRPTLPKAGLLVFELRHGTGNLVLKHPRDEAGAAVTAREREVLRELGADSRLAPWRALLPRVVGSPGPAGTLAQTALPGVPAERLIPDASGDPYAVMAPALRLLADLRAATGRPRKAADRAPAWCESQLRALSAGMPRYRSGRRAAEFEALRHRLDAAMAGAVLTEGWTHGDYHPGNVLLGGTPLRVTGVFDWSSGRADGPCEIDAYSFVLALRSTLTGRPLGGLVAETLRAGRVPDADRPLLALAGLDPDHGVADPVAIPLLSWLWHVANNVRKSSRFGHSYGWLTHTVAPVLGECARWAGTRP</sequence>
<accession>A0A2I0SK08</accession>
<dbReference type="RefSeq" id="WP_103551869.1">
    <property type="nucleotide sequence ID" value="NZ_JBHJSK010000006.1"/>
</dbReference>
<comment type="caution">
    <text evidence="2">The sequence shown here is derived from an EMBL/GenBank/DDBJ whole genome shotgun (WGS) entry which is preliminary data.</text>
</comment>
<evidence type="ECO:0000313" key="3">
    <source>
        <dbReference type="Proteomes" id="UP000236178"/>
    </source>
</evidence>